<comment type="caution">
    <text evidence="1">The sequence shown here is derived from an EMBL/GenBank/DDBJ whole genome shotgun (WGS) entry which is preliminary data.</text>
</comment>
<dbReference type="RefSeq" id="WP_021010072.1">
    <property type="nucleotide sequence ID" value="NZ_ASHR01000016.1"/>
</dbReference>
<dbReference type="EMBL" id="ASHR01000016">
    <property type="protein sequence ID" value="ERG64737.1"/>
    <property type="molecule type" value="Genomic_DNA"/>
</dbReference>
<gene>
    <name evidence="1" type="ORF">L332_09795</name>
</gene>
<accession>U1LRP1</accession>
<dbReference type="AlphaFoldDB" id="U1LRP1"/>
<keyword evidence="2" id="KW-1185">Reference proteome</keyword>
<evidence type="ECO:0008006" key="3">
    <source>
        <dbReference type="Google" id="ProtNLM"/>
    </source>
</evidence>
<sequence>MRSIMADVLAAQGATTRAALHALGHPYRSIRAEVASGRLVAIGRWWVVTPDANPAIGAALRSGGVLGGASALRSYGVWVTELRVVQIATRPHSSPPNVLEGERIWSDFTVDDKLWRVSLVDALAQHARRVERDDAIASIDSALHKGLLGEDGLDRLFGMLPLRCRPWRRELDASAESGLESLLRVPCRDRGWRVETQMPAPGGGRGDLLIDGWLWVETDGDEWHDNEKQAAKDRRRGTAITAAGGRWLRFGYADVMHERPRTMSVIELVMAQGRPAPVRLAG</sequence>
<reference evidence="1 2" key="1">
    <citation type="journal article" date="2013" name="Genome Announc.">
        <title>First draft genome sequence from a member of the genus agrococcus, isolated from modern microbialites.</title>
        <authorList>
            <person name="White R.A.III."/>
            <person name="Grassa C.J."/>
            <person name="Suttle C.A."/>
        </authorList>
    </citation>
    <scope>NUCLEOTIDE SEQUENCE [LARGE SCALE GENOMIC DNA]</scope>
    <source>
        <strain evidence="1 2">RW1</strain>
    </source>
</reference>
<protein>
    <recommendedName>
        <fullName evidence="3">DUF559 domain-containing protein</fullName>
    </recommendedName>
</protein>
<dbReference type="OrthoDB" id="2594539at2"/>
<dbReference type="Gene3D" id="3.40.960.10">
    <property type="entry name" value="VSR Endonuclease"/>
    <property type="match status" value="1"/>
</dbReference>
<proteinExistence type="predicted"/>
<organism evidence="1 2">
    <name type="scientific">Agrococcus pavilionensis RW1</name>
    <dbReference type="NCBI Taxonomy" id="1330458"/>
    <lineage>
        <taxon>Bacteria</taxon>
        <taxon>Bacillati</taxon>
        <taxon>Actinomycetota</taxon>
        <taxon>Actinomycetes</taxon>
        <taxon>Micrococcales</taxon>
        <taxon>Microbacteriaceae</taxon>
        <taxon>Agrococcus</taxon>
    </lineage>
</organism>
<evidence type="ECO:0000313" key="1">
    <source>
        <dbReference type="EMBL" id="ERG64737.1"/>
    </source>
</evidence>
<dbReference type="Proteomes" id="UP000016462">
    <property type="component" value="Unassembled WGS sequence"/>
</dbReference>
<name>U1LRP1_9MICO</name>
<evidence type="ECO:0000313" key="2">
    <source>
        <dbReference type="Proteomes" id="UP000016462"/>
    </source>
</evidence>